<evidence type="ECO:0000256" key="12">
    <source>
        <dbReference type="ARBA" id="ARBA00022967"/>
    </source>
</evidence>
<feature type="active site" description="4-aspartylphosphate intermediate" evidence="16">
    <location>
        <position position="303"/>
    </location>
</feature>
<evidence type="ECO:0000256" key="6">
    <source>
        <dbReference type="ARBA" id="ARBA00022692"/>
    </source>
</evidence>
<evidence type="ECO:0000259" key="17">
    <source>
        <dbReference type="Pfam" id="PF00122"/>
    </source>
</evidence>
<feature type="binding site" evidence="16">
    <location>
        <position position="390"/>
    </location>
    <ligand>
        <name>ATP</name>
        <dbReference type="ChEBI" id="CHEBI:30616"/>
    </ligand>
</feature>
<comment type="function">
    <text evidence="16">Part of the high-affinity ATP-driven potassium transport (or Kdp) system, which catalyzes the hydrolysis of ATP coupled with the electrogenic transport of potassium into the cytoplasm. This subunit is responsible for energy coupling to the transport system and for the release of the potassium ions to the cytoplasm.</text>
</comment>
<dbReference type="InterPro" id="IPR044492">
    <property type="entry name" value="P_typ_ATPase_HD_dom"/>
</dbReference>
<feature type="transmembrane region" description="Helical" evidence="16">
    <location>
        <begin position="608"/>
        <end position="628"/>
    </location>
</feature>
<keyword evidence="12 16" id="KW-1278">Translocase</keyword>
<dbReference type="SFLD" id="SFLDG00002">
    <property type="entry name" value="C1.7:_P-type_atpase_like"/>
    <property type="match status" value="1"/>
</dbReference>
<comment type="subcellular location">
    <subcellularLocation>
        <location evidence="16">Cell membrane</location>
        <topology evidence="16">Multi-pass membrane protein</topology>
    </subcellularLocation>
    <subcellularLocation>
        <location evidence="1">Membrane</location>
    </subcellularLocation>
</comment>
<dbReference type="PROSITE" id="PS00154">
    <property type="entry name" value="ATPASE_E1_E2"/>
    <property type="match status" value="1"/>
</dbReference>
<feature type="binding site" evidence="16">
    <location>
        <begin position="372"/>
        <end position="379"/>
    </location>
    <ligand>
        <name>ATP</name>
        <dbReference type="ChEBI" id="CHEBI:30616"/>
    </ligand>
</feature>
<dbReference type="GO" id="GO:0008556">
    <property type="term" value="F:P-type potassium transmembrane transporter activity"/>
    <property type="evidence" value="ECO:0007669"/>
    <property type="project" value="UniProtKB-UniRule"/>
</dbReference>
<keyword evidence="4 16" id="KW-0633">Potassium transport</keyword>
<dbReference type="GO" id="GO:0016887">
    <property type="term" value="F:ATP hydrolysis activity"/>
    <property type="evidence" value="ECO:0007669"/>
    <property type="project" value="InterPro"/>
</dbReference>
<dbReference type="PROSITE" id="PS01229">
    <property type="entry name" value="COF_2"/>
    <property type="match status" value="1"/>
</dbReference>
<dbReference type="EMBL" id="SAVB01000028">
    <property type="protein sequence ID" value="RWR44759.1"/>
    <property type="molecule type" value="Genomic_DNA"/>
</dbReference>
<keyword evidence="14 16" id="KW-0406">Ion transport</keyword>
<dbReference type="InterPro" id="IPR018303">
    <property type="entry name" value="ATPase_P-typ_P_site"/>
</dbReference>
<keyword evidence="11 16" id="KW-0630">Potassium</keyword>
<dbReference type="InterPro" id="IPR023214">
    <property type="entry name" value="HAD_sf"/>
</dbReference>
<dbReference type="InterPro" id="IPR006391">
    <property type="entry name" value="P-type_ATPase_bsu_IA"/>
</dbReference>
<comment type="caution">
    <text evidence="18">The sequence shown here is derived from an EMBL/GenBank/DDBJ whole genome shotgun (WGS) entry which is preliminary data.</text>
</comment>
<evidence type="ECO:0000256" key="1">
    <source>
        <dbReference type="ARBA" id="ARBA00004370"/>
    </source>
</evidence>
<dbReference type="InterPro" id="IPR023299">
    <property type="entry name" value="ATPase_P-typ_cyto_dom_N"/>
</dbReference>
<dbReference type="NCBIfam" id="TIGR01497">
    <property type="entry name" value="kdpB"/>
    <property type="match status" value="1"/>
</dbReference>
<dbReference type="InterPro" id="IPR023298">
    <property type="entry name" value="ATPase_P-typ_TM_dom_sf"/>
</dbReference>
<comment type="catalytic activity">
    <reaction evidence="16">
        <text>K(+)(out) + ATP + H2O = K(+)(in) + ADP + phosphate + H(+)</text>
        <dbReference type="Rhea" id="RHEA:16777"/>
        <dbReference type="ChEBI" id="CHEBI:15377"/>
        <dbReference type="ChEBI" id="CHEBI:15378"/>
        <dbReference type="ChEBI" id="CHEBI:29103"/>
        <dbReference type="ChEBI" id="CHEBI:30616"/>
        <dbReference type="ChEBI" id="CHEBI:43474"/>
        <dbReference type="ChEBI" id="CHEBI:456216"/>
        <dbReference type="EC" id="7.2.2.6"/>
    </reaction>
</comment>
<reference evidence="18 19" key="1">
    <citation type="submission" date="2019-01" db="EMBL/GenBank/DDBJ databases">
        <title>Sinorhodobacter populi sp. nov. isolated from the symptomatic bark tissue of Populus euramericana canker.</title>
        <authorList>
            <person name="Xu G."/>
        </authorList>
    </citation>
    <scope>NUCLEOTIDE SEQUENCE [LARGE SCALE GENOMIC DNA]</scope>
    <source>
        <strain evidence="18 19">CCTCC AB2012026</strain>
    </source>
</reference>
<keyword evidence="15 16" id="KW-0472">Membrane</keyword>
<dbReference type="GO" id="GO:0005524">
    <property type="term" value="F:ATP binding"/>
    <property type="evidence" value="ECO:0007669"/>
    <property type="project" value="UniProtKB-UniRule"/>
</dbReference>
<dbReference type="GO" id="GO:0005886">
    <property type="term" value="C:plasma membrane"/>
    <property type="evidence" value="ECO:0007669"/>
    <property type="project" value="UniProtKB-SubCell"/>
</dbReference>
<dbReference type="NCBIfam" id="TIGR01494">
    <property type="entry name" value="ATPase_P-type"/>
    <property type="match status" value="2"/>
</dbReference>
<dbReference type="InterPro" id="IPR059000">
    <property type="entry name" value="ATPase_P-type_domA"/>
</dbReference>
<keyword evidence="6 16" id="KW-0812">Transmembrane</keyword>
<dbReference type="InterPro" id="IPR008250">
    <property type="entry name" value="ATPase_P-typ_transduc_dom_A_sf"/>
</dbReference>
<dbReference type="OrthoDB" id="9807843at2"/>
<dbReference type="Proteomes" id="UP000286594">
    <property type="component" value="Unassembled WGS sequence"/>
</dbReference>
<evidence type="ECO:0000256" key="13">
    <source>
        <dbReference type="ARBA" id="ARBA00022989"/>
    </source>
</evidence>
<keyword evidence="9 16" id="KW-0067">ATP-binding</keyword>
<keyword evidence="19" id="KW-1185">Reference proteome</keyword>
<dbReference type="GO" id="GO:0000287">
    <property type="term" value="F:magnesium ion binding"/>
    <property type="evidence" value="ECO:0007669"/>
    <property type="project" value="UniProtKB-UniRule"/>
</dbReference>
<evidence type="ECO:0000256" key="11">
    <source>
        <dbReference type="ARBA" id="ARBA00022958"/>
    </source>
</evidence>
<dbReference type="RefSeq" id="WP_128151782.1">
    <property type="nucleotide sequence ID" value="NZ_SAVB01000028.1"/>
</dbReference>
<dbReference type="PRINTS" id="PR00119">
    <property type="entry name" value="CATATPASE"/>
</dbReference>
<feature type="binding site" evidence="16">
    <location>
        <position position="344"/>
    </location>
    <ligand>
        <name>ATP</name>
        <dbReference type="ChEBI" id="CHEBI:30616"/>
    </ligand>
</feature>
<comment type="similarity">
    <text evidence="16">Belongs to the cation transport ATPase (P-type) (TC 3.A.3) family. Type IA subfamily.</text>
</comment>
<keyword evidence="2 16" id="KW-0813">Transport</keyword>
<gene>
    <name evidence="16 18" type="primary">kdpB</name>
    <name evidence="18" type="ORF">EOW65_18005</name>
</gene>
<feature type="binding site" evidence="16">
    <location>
        <position position="510"/>
    </location>
    <ligand>
        <name>Mg(2+)</name>
        <dbReference type="ChEBI" id="CHEBI:18420"/>
    </ligand>
</feature>
<dbReference type="SUPFAM" id="SSF56784">
    <property type="entry name" value="HAD-like"/>
    <property type="match status" value="1"/>
</dbReference>
<dbReference type="InterPro" id="IPR001757">
    <property type="entry name" value="P_typ_ATPase"/>
</dbReference>
<keyword evidence="8 16" id="KW-0547">Nucleotide-binding</keyword>
<dbReference type="EC" id="7.2.2.6" evidence="16"/>
<evidence type="ECO:0000256" key="10">
    <source>
        <dbReference type="ARBA" id="ARBA00022842"/>
    </source>
</evidence>
<feature type="domain" description="P-type ATPase A" evidence="17">
    <location>
        <begin position="113"/>
        <end position="204"/>
    </location>
</feature>
<evidence type="ECO:0000256" key="9">
    <source>
        <dbReference type="ARBA" id="ARBA00022840"/>
    </source>
</evidence>
<evidence type="ECO:0000256" key="4">
    <source>
        <dbReference type="ARBA" id="ARBA00022538"/>
    </source>
</evidence>
<feature type="transmembrane region" description="Helical" evidence="16">
    <location>
        <begin position="27"/>
        <end position="49"/>
    </location>
</feature>
<keyword evidence="5 16" id="KW-0597">Phosphoprotein</keyword>
<keyword evidence="7 16" id="KW-0479">Metal-binding</keyword>
<evidence type="ECO:0000256" key="16">
    <source>
        <dbReference type="HAMAP-Rule" id="MF_00285"/>
    </source>
</evidence>
<keyword evidence="18" id="KW-0378">Hydrolase</keyword>
<feature type="binding site" evidence="16">
    <location>
        <position position="514"/>
    </location>
    <ligand>
        <name>Mg(2+)</name>
        <dbReference type="ChEBI" id="CHEBI:18420"/>
    </ligand>
</feature>
<dbReference type="Gene3D" id="3.40.50.1000">
    <property type="entry name" value="HAD superfamily/HAD-like"/>
    <property type="match status" value="1"/>
</dbReference>
<evidence type="ECO:0000256" key="3">
    <source>
        <dbReference type="ARBA" id="ARBA00022475"/>
    </source>
</evidence>
<dbReference type="SFLD" id="SFLDS00003">
    <property type="entry name" value="Haloacid_Dehalogenase"/>
    <property type="match status" value="1"/>
</dbReference>
<feature type="transmembrane region" description="Helical" evidence="16">
    <location>
        <begin position="244"/>
        <end position="270"/>
    </location>
</feature>
<evidence type="ECO:0000256" key="7">
    <source>
        <dbReference type="ARBA" id="ARBA00022723"/>
    </source>
</evidence>
<dbReference type="PANTHER" id="PTHR43743">
    <property type="entry name" value="POTASSIUM-TRANSPORTING ATPASE ATP-BINDING SUBUNIT"/>
    <property type="match status" value="1"/>
</dbReference>
<keyword evidence="13 16" id="KW-1133">Transmembrane helix</keyword>
<dbReference type="Pfam" id="PF00702">
    <property type="entry name" value="Hydrolase"/>
    <property type="match status" value="1"/>
</dbReference>
<evidence type="ECO:0000313" key="18">
    <source>
        <dbReference type="EMBL" id="RWR44759.1"/>
    </source>
</evidence>
<dbReference type="PANTHER" id="PTHR43743:SF1">
    <property type="entry name" value="POTASSIUM-TRANSPORTING ATPASE ATP-BINDING SUBUNIT"/>
    <property type="match status" value="1"/>
</dbReference>
<dbReference type="InterPro" id="IPR036412">
    <property type="entry name" value="HAD-like_sf"/>
</dbReference>
<comment type="subunit">
    <text evidence="16">The system is composed of three essential subunits: KdpA, KdpB and KdpC.</text>
</comment>
<feature type="transmembrane region" description="Helical" evidence="16">
    <location>
        <begin position="61"/>
        <end position="83"/>
    </location>
</feature>
<sequence>MSISPSAHPGLYAAALKAAFAKLHPRALIGNAVIFVTAVTAGLTTVLALRDLAIGAPGWGVTLQLAFWLWVCVLFANFAEALAEGRGKARADSLRATKAETMVRLLAREDDPAPKPVPSSALRAGQLVRVEAGDLIPTDAEVIRGVASVDESAITGESAPVIRDSGGDRCSVTGGTRIVSDSLILRITAEPGKSFLDRMIALVEGAERQKTPNEIALNILLAGLTLIFLFVVVTLAPFARYSGIAIPVVTLAALFVTLIPTTIGGLLSAIGIAGMDRLVRANVIAKSGRAVEAAGDVDTLLLDKTGTITFGNRMADAFYPARGVSETQLVRAAWLASLSDATPEGKSIVDLARRLLPALTGETPDMGESVAFSAQTRLSGVDLPGRQLRKGAVDAVERFVGRSADPALRAKIDEIARSGGTPLLVAQDDVILGAIHLKDVIKPGVRERFAELRAMGIRTVMITGDNPLTAAAIAAEAGVDDFLAEATPEMKLDYIRREQAGGRLVAMCGDGSNDAPALAQADVGVAMNSGTPAAKEAANLIDLDSDPTKLIEVVLVGKQLLISRGALTTFSIANDVAKYFAILPAIFVAAFPGLGVLNVMGLASPQSALLSAVIFNALIIVALIPLALRGVKYQPSSAAALLRRNLSIYGLGGLIVPFIGIKAIDIAVTALGLV</sequence>
<dbReference type="SUPFAM" id="SSF81665">
    <property type="entry name" value="Calcium ATPase, transmembrane domain M"/>
    <property type="match status" value="1"/>
</dbReference>
<feature type="transmembrane region" description="Helical" evidence="16">
    <location>
        <begin position="215"/>
        <end position="238"/>
    </location>
</feature>
<feature type="transmembrane region" description="Helical" evidence="16">
    <location>
        <begin position="579"/>
        <end position="602"/>
    </location>
</feature>
<feature type="transmembrane region" description="Helical" evidence="16">
    <location>
        <begin position="648"/>
        <end position="673"/>
    </location>
</feature>
<keyword evidence="3 16" id="KW-1003">Cell membrane</keyword>
<dbReference type="Pfam" id="PF00122">
    <property type="entry name" value="E1-E2_ATPase"/>
    <property type="match status" value="1"/>
</dbReference>
<evidence type="ECO:0000313" key="19">
    <source>
        <dbReference type="Proteomes" id="UP000286594"/>
    </source>
</evidence>
<evidence type="ECO:0000256" key="5">
    <source>
        <dbReference type="ARBA" id="ARBA00022553"/>
    </source>
</evidence>
<dbReference type="Gene3D" id="3.40.1110.10">
    <property type="entry name" value="Calcium-transporting ATPase, cytoplasmic domain N"/>
    <property type="match status" value="1"/>
</dbReference>
<feature type="binding site" evidence="16">
    <location>
        <position position="340"/>
    </location>
    <ligand>
        <name>ATP</name>
        <dbReference type="ChEBI" id="CHEBI:30616"/>
    </ligand>
</feature>
<dbReference type="Gene3D" id="2.70.150.10">
    <property type="entry name" value="Calcium-transporting ATPase, cytoplasmic transduction domain A"/>
    <property type="match status" value="1"/>
</dbReference>
<evidence type="ECO:0000256" key="14">
    <source>
        <dbReference type="ARBA" id="ARBA00023065"/>
    </source>
</evidence>
<dbReference type="FunFam" id="2.70.150.10:FF:000010">
    <property type="entry name" value="Potassium-transporting ATPase ATP-binding subunit"/>
    <property type="match status" value="1"/>
</dbReference>
<name>A0A443L6B7_9RHOB</name>
<evidence type="ECO:0000256" key="8">
    <source>
        <dbReference type="ARBA" id="ARBA00022741"/>
    </source>
</evidence>
<protein>
    <recommendedName>
        <fullName evidence="16">Potassium-transporting ATPase ATP-binding subunit</fullName>
        <ecNumber evidence="16">7.2.2.6</ecNumber>
    </recommendedName>
    <alternativeName>
        <fullName evidence="16">ATP phosphohydrolase [potassium-transporting] B chain</fullName>
    </alternativeName>
    <alternativeName>
        <fullName evidence="16">Potassium-binding and translocating subunit B</fullName>
    </alternativeName>
    <alternativeName>
        <fullName evidence="16">Potassium-translocating ATPase B chain</fullName>
    </alternativeName>
</protein>
<accession>A0A443L6B7</accession>
<evidence type="ECO:0000256" key="15">
    <source>
        <dbReference type="ARBA" id="ARBA00023136"/>
    </source>
</evidence>
<dbReference type="SFLD" id="SFLDF00027">
    <property type="entry name" value="p-type_atpase"/>
    <property type="match status" value="1"/>
</dbReference>
<evidence type="ECO:0000256" key="2">
    <source>
        <dbReference type="ARBA" id="ARBA00022448"/>
    </source>
</evidence>
<proteinExistence type="inferred from homology"/>
<dbReference type="AlphaFoldDB" id="A0A443L6B7"/>
<keyword evidence="10 16" id="KW-0460">Magnesium</keyword>
<dbReference type="HAMAP" id="MF_00285">
    <property type="entry name" value="KdpB"/>
    <property type="match status" value="1"/>
</dbReference>
<organism evidence="18 19">
    <name type="scientific">Paenirhodobacter ferrireducens</name>
    <dbReference type="NCBI Taxonomy" id="1215032"/>
    <lineage>
        <taxon>Bacteria</taxon>
        <taxon>Pseudomonadati</taxon>
        <taxon>Pseudomonadota</taxon>
        <taxon>Alphaproteobacteria</taxon>
        <taxon>Rhodobacterales</taxon>
        <taxon>Rhodobacter group</taxon>
        <taxon>Paenirhodobacter</taxon>
    </lineage>
</organism>
<dbReference type="SUPFAM" id="SSF81653">
    <property type="entry name" value="Calcium ATPase, transduction domain A"/>
    <property type="match status" value="1"/>
</dbReference>